<reference evidence="1 2" key="1">
    <citation type="submission" date="2019-04" db="EMBL/GenBank/DDBJ databases">
        <title>Microbes associate with the intestines of laboratory mice.</title>
        <authorList>
            <person name="Navarre W."/>
            <person name="Wong E."/>
            <person name="Huang K."/>
            <person name="Tropini C."/>
            <person name="Ng K."/>
            <person name="Yu B."/>
        </authorList>
    </citation>
    <scope>NUCLEOTIDE SEQUENCE [LARGE SCALE GENOMIC DNA]</scope>
    <source>
        <strain evidence="1 2">NM69_E16B</strain>
    </source>
</reference>
<dbReference type="Proteomes" id="UP000310532">
    <property type="component" value="Unassembled WGS sequence"/>
</dbReference>
<dbReference type="GO" id="GO:0006508">
    <property type="term" value="P:proteolysis"/>
    <property type="evidence" value="ECO:0007669"/>
    <property type="project" value="InterPro"/>
</dbReference>
<dbReference type="EMBL" id="SRYZ01000048">
    <property type="protein sequence ID" value="TGY01230.1"/>
    <property type="molecule type" value="Genomic_DNA"/>
</dbReference>
<sequence length="481" mass="54342">MKKINYFLLVLLGITFFSCINEDLNNHSQNQRKIELTKNEVLSIAYDDAKQLSDEDIFNVVNDFANLESNCMTRNTATSFKITKRTFINEDGEFDSQEVKTKAIDIENDIISEICEVEFNNGVTKGLAIVATNAKLPSIIAFIPNKGGEKVMERSGANELLHASKASYLYKAIKTRELVDSLRQPTLEKISKELEIPINEITYEKIENNIVLTDAATTRTTAVPSQPAGIEKLNSSIDPMVKTNWGQEAPYNGKFYIDQNKIDMVQTANGVIKTSVPVGCVNVALAQLMGYTHLKVYKPLIFHVPGTPASNTYLPDFHRMTAKPTIEQVPGVADHIQYLMFNLYDMNKTTPEKDWRDVVIASNVTEENMINTMNKYFKYNPKSLFVGDQVLASLRNKHPVLMLTTDHAFIISGLLITEKAGTTRQLVKTNDVYWHANFGWANETTGYYQLDQKANTYFEAGGTKEWCYKMECIKNIRAKDN</sequence>
<comment type="caution">
    <text evidence="1">The sequence shown here is derived from an EMBL/GenBank/DDBJ whole genome shotgun (WGS) entry which is preliminary data.</text>
</comment>
<dbReference type="AlphaFoldDB" id="A0A4V6RCM1"/>
<dbReference type="Pfam" id="PF01640">
    <property type="entry name" value="Peptidase_C10"/>
    <property type="match status" value="1"/>
</dbReference>
<name>A0A4V6RCM1_9BACE</name>
<gene>
    <name evidence="1" type="ORF">E5355_15655</name>
</gene>
<accession>A0A4V6RCM1</accession>
<dbReference type="Gene3D" id="3.90.70.50">
    <property type="entry name" value="Peptidase C10, streptopain"/>
    <property type="match status" value="1"/>
</dbReference>
<evidence type="ECO:0000313" key="2">
    <source>
        <dbReference type="Proteomes" id="UP000310532"/>
    </source>
</evidence>
<dbReference type="InterPro" id="IPR038765">
    <property type="entry name" value="Papain-like_cys_pep_sf"/>
</dbReference>
<organism evidence="1 2">
    <name type="scientific">Bacteroides muris</name>
    <name type="common">ex Afrizal et al. 2022</name>
    <dbReference type="NCBI Taxonomy" id="2516960"/>
    <lineage>
        <taxon>Bacteria</taxon>
        <taxon>Pseudomonadati</taxon>
        <taxon>Bacteroidota</taxon>
        <taxon>Bacteroidia</taxon>
        <taxon>Bacteroidales</taxon>
        <taxon>Bacteroidaceae</taxon>
        <taxon>Bacteroides</taxon>
    </lineage>
</organism>
<proteinExistence type="predicted"/>
<keyword evidence="2" id="KW-1185">Reference proteome</keyword>
<evidence type="ECO:0008006" key="3">
    <source>
        <dbReference type="Google" id="ProtNLM"/>
    </source>
</evidence>
<dbReference type="SUPFAM" id="SSF54001">
    <property type="entry name" value="Cysteine proteinases"/>
    <property type="match status" value="1"/>
</dbReference>
<dbReference type="InterPro" id="IPR044934">
    <property type="entry name" value="Streptopain_sf"/>
</dbReference>
<dbReference type="RefSeq" id="WP_136011078.1">
    <property type="nucleotide sequence ID" value="NZ_SRYZ01000048.1"/>
</dbReference>
<dbReference type="GO" id="GO:0008234">
    <property type="term" value="F:cysteine-type peptidase activity"/>
    <property type="evidence" value="ECO:0007669"/>
    <property type="project" value="InterPro"/>
</dbReference>
<evidence type="ECO:0000313" key="1">
    <source>
        <dbReference type="EMBL" id="TGY01230.1"/>
    </source>
</evidence>
<protein>
    <recommendedName>
        <fullName evidence="3">Spi protease inhibitor domain-containing protein</fullName>
    </recommendedName>
</protein>
<dbReference type="InterPro" id="IPR000200">
    <property type="entry name" value="Peptidase_C10"/>
</dbReference>
<dbReference type="PROSITE" id="PS51257">
    <property type="entry name" value="PROKAR_LIPOPROTEIN"/>
    <property type="match status" value="1"/>
</dbReference>